<dbReference type="GO" id="GO:0005765">
    <property type="term" value="C:lysosomal membrane"/>
    <property type="evidence" value="ECO:0007669"/>
    <property type="project" value="TreeGrafter"/>
</dbReference>
<feature type="transmembrane region" description="Helical" evidence="6">
    <location>
        <begin position="127"/>
        <end position="150"/>
    </location>
</feature>
<keyword evidence="4 6" id="KW-0472">Membrane</keyword>
<feature type="transmembrane region" description="Helical" evidence="6">
    <location>
        <begin position="260"/>
        <end position="280"/>
    </location>
</feature>
<keyword evidence="3 6" id="KW-1133">Transmembrane helix</keyword>
<feature type="transmembrane region" description="Helical" evidence="6">
    <location>
        <begin position="68"/>
        <end position="90"/>
    </location>
</feature>
<name>A0A2A2LMM0_9BILA</name>
<organism evidence="7 8">
    <name type="scientific">Diploscapter pachys</name>
    <dbReference type="NCBI Taxonomy" id="2018661"/>
    <lineage>
        <taxon>Eukaryota</taxon>
        <taxon>Metazoa</taxon>
        <taxon>Ecdysozoa</taxon>
        <taxon>Nematoda</taxon>
        <taxon>Chromadorea</taxon>
        <taxon>Rhabditida</taxon>
        <taxon>Rhabditina</taxon>
        <taxon>Rhabditomorpha</taxon>
        <taxon>Rhabditoidea</taxon>
        <taxon>Rhabditidae</taxon>
        <taxon>Diploscapter</taxon>
    </lineage>
</organism>
<dbReference type="PANTHER" id="PTHR23510">
    <property type="entry name" value="INNER MEMBRANE TRANSPORT PROTEIN YAJR"/>
    <property type="match status" value="1"/>
</dbReference>
<protein>
    <recommendedName>
        <fullName evidence="9">Major facilitator superfamily (MFS) profile domain-containing protein</fullName>
    </recommendedName>
</protein>
<evidence type="ECO:0000313" key="7">
    <source>
        <dbReference type="EMBL" id="PAV87400.1"/>
    </source>
</evidence>
<evidence type="ECO:0000256" key="2">
    <source>
        <dbReference type="ARBA" id="ARBA00022692"/>
    </source>
</evidence>
<keyword evidence="8" id="KW-1185">Reference proteome</keyword>
<dbReference type="EMBL" id="LIAE01006572">
    <property type="protein sequence ID" value="PAV87400.1"/>
    <property type="molecule type" value="Genomic_DNA"/>
</dbReference>
<feature type="transmembrane region" description="Helical" evidence="6">
    <location>
        <begin position="102"/>
        <end position="121"/>
    </location>
</feature>
<evidence type="ECO:0008006" key="9">
    <source>
        <dbReference type="Google" id="ProtNLM"/>
    </source>
</evidence>
<proteinExistence type="predicted"/>
<sequence>MELSNGKVAPSDANGNVEKKSQNEEKTDWRAVYIASLIAFLGAIENTIVGISEMAYMTTIDPLTTTQFFGVATSISKGGHAVFCLVFAIWAHKTRSVRVPLIFGRLLAFSACVLYIFVEFLPYGRRYLMGFCYLLFAIASSSSIILRAYIVQVSSHNDRLRACSGFAAAQLLSIVAGPICQLIFAWIKYPGYSLLPNIHFHIYSAPVWVAASSNFISIAIIVYCLHEVMQKKNKLKKSGKLTTPLLMTSFGWDGNFTVQVLSGAMLLVGILAILIAVAFAAFKSVTKIPQRYLLLSSLVMFLLLYFLTYPYPIVSSTIPEYNATTKGGCNTAEYSWCEGAGTTSPWLFLPIIIGIMGIAFPLAMIALDTIYSKVLGKINQVHF</sequence>
<dbReference type="SUPFAM" id="SSF103473">
    <property type="entry name" value="MFS general substrate transporter"/>
    <property type="match status" value="1"/>
</dbReference>
<evidence type="ECO:0000313" key="8">
    <source>
        <dbReference type="Proteomes" id="UP000218231"/>
    </source>
</evidence>
<accession>A0A2A2LMM0</accession>
<dbReference type="AlphaFoldDB" id="A0A2A2LMM0"/>
<gene>
    <name evidence="7" type="ORF">WR25_07089</name>
</gene>
<evidence type="ECO:0000256" key="4">
    <source>
        <dbReference type="ARBA" id="ARBA00023136"/>
    </source>
</evidence>
<evidence type="ECO:0000256" key="5">
    <source>
        <dbReference type="SAM" id="MobiDB-lite"/>
    </source>
</evidence>
<dbReference type="Proteomes" id="UP000218231">
    <property type="component" value="Unassembled WGS sequence"/>
</dbReference>
<dbReference type="STRING" id="2018661.A0A2A2LMM0"/>
<dbReference type="PANTHER" id="PTHR23510:SF73">
    <property type="entry name" value="MFS DOMAIN-CONTAINING PROTEIN"/>
    <property type="match status" value="1"/>
</dbReference>
<comment type="caution">
    <text evidence="7">The sequence shown here is derived from an EMBL/GenBank/DDBJ whole genome shotgun (WGS) entry which is preliminary data.</text>
</comment>
<evidence type="ECO:0000256" key="3">
    <source>
        <dbReference type="ARBA" id="ARBA00022989"/>
    </source>
</evidence>
<dbReference type="OrthoDB" id="370281at2759"/>
<feature type="transmembrane region" description="Helical" evidence="6">
    <location>
        <begin position="162"/>
        <end position="187"/>
    </location>
</feature>
<keyword evidence="2 6" id="KW-0812">Transmembrane</keyword>
<feature type="region of interest" description="Disordered" evidence="5">
    <location>
        <begin position="1"/>
        <end position="22"/>
    </location>
</feature>
<feature type="transmembrane region" description="Helical" evidence="6">
    <location>
        <begin position="292"/>
        <end position="311"/>
    </location>
</feature>
<dbReference type="InterPro" id="IPR051068">
    <property type="entry name" value="MFS_Domain-Containing_Protein"/>
</dbReference>
<evidence type="ECO:0000256" key="1">
    <source>
        <dbReference type="ARBA" id="ARBA00004141"/>
    </source>
</evidence>
<reference evidence="7 8" key="1">
    <citation type="journal article" date="2017" name="Curr. Biol.">
        <title>Genome architecture and evolution of a unichromosomal asexual nematode.</title>
        <authorList>
            <person name="Fradin H."/>
            <person name="Zegar C."/>
            <person name="Gutwein M."/>
            <person name="Lucas J."/>
            <person name="Kovtun M."/>
            <person name="Corcoran D."/>
            <person name="Baugh L.R."/>
            <person name="Kiontke K."/>
            <person name="Gunsalus K."/>
            <person name="Fitch D.H."/>
            <person name="Piano F."/>
        </authorList>
    </citation>
    <scope>NUCLEOTIDE SEQUENCE [LARGE SCALE GENOMIC DNA]</scope>
    <source>
        <strain evidence="7">PF1309</strain>
    </source>
</reference>
<feature type="transmembrane region" description="Helical" evidence="6">
    <location>
        <begin position="207"/>
        <end position="226"/>
    </location>
</feature>
<dbReference type="InterPro" id="IPR036259">
    <property type="entry name" value="MFS_trans_sf"/>
</dbReference>
<comment type="subcellular location">
    <subcellularLocation>
        <location evidence="1">Membrane</location>
        <topology evidence="1">Multi-pass membrane protein</topology>
    </subcellularLocation>
</comment>
<feature type="transmembrane region" description="Helical" evidence="6">
    <location>
        <begin position="31"/>
        <end position="56"/>
    </location>
</feature>
<feature type="transmembrane region" description="Helical" evidence="6">
    <location>
        <begin position="346"/>
        <end position="367"/>
    </location>
</feature>
<evidence type="ECO:0000256" key="6">
    <source>
        <dbReference type="SAM" id="Phobius"/>
    </source>
</evidence>